<dbReference type="GO" id="GO:0019556">
    <property type="term" value="P:L-histidine catabolic process to glutamate and formamide"/>
    <property type="evidence" value="ECO:0007669"/>
    <property type="project" value="InterPro"/>
</dbReference>
<protein>
    <recommendedName>
        <fullName evidence="2">imidazolonepropionase</fullName>
        <ecNumber evidence="2">3.5.2.7</ecNumber>
    </recommendedName>
</protein>
<dbReference type="GO" id="GO:0050480">
    <property type="term" value="F:imidazolonepropionase activity"/>
    <property type="evidence" value="ECO:0007669"/>
    <property type="project" value="UniProtKB-EC"/>
</dbReference>
<comment type="pathway">
    <text evidence="1">Amino-acid degradation.</text>
</comment>
<dbReference type="GO" id="GO:0005737">
    <property type="term" value="C:cytoplasm"/>
    <property type="evidence" value="ECO:0007669"/>
    <property type="project" value="InterPro"/>
</dbReference>
<dbReference type="AlphaFoldDB" id="X0S753"/>
<evidence type="ECO:0000256" key="7">
    <source>
        <dbReference type="ARBA" id="ARBA00023004"/>
    </source>
</evidence>
<evidence type="ECO:0000256" key="4">
    <source>
        <dbReference type="ARBA" id="ARBA00022801"/>
    </source>
</evidence>
<dbReference type="NCBIfam" id="TIGR01224">
    <property type="entry name" value="hutI"/>
    <property type="match status" value="1"/>
</dbReference>
<sequence length="293" mass="31865">MSTSDSPRDATELLITDIGTLAIVPPGPLPGGRMRDISTLHDAALIIEDGRIAWFGRASDAPRIELGHTLSAGGGCVIPGLIDPHTHIPFVGDRSNEFMRRVTGESYLSIMEAGGGIRATTEAVRKASEQQLVQENLPRLRRMLSYGVTTCECKSGYGLTPEHELKQLRVIRTLDGLQPIDLVPTYLGAHALPAEFEGRADEFIESVASEELLARIAREKLARFCDVFCDRGAFDVEQSRRVLQRALKVGLKPKLHADELEQIGATRLAGELKAVSADHLEKIDAGGIDALKL</sequence>
<keyword evidence="3" id="KW-0479">Metal-binding</keyword>
<name>X0S753_9ZZZZ</name>
<dbReference type="InterPro" id="IPR005920">
    <property type="entry name" value="HutI"/>
</dbReference>
<dbReference type="EMBL" id="BARS01007907">
    <property type="protein sequence ID" value="GAF71021.1"/>
    <property type="molecule type" value="Genomic_DNA"/>
</dbReference>
<gene>
    <name evidence="8" type="ORF">S01H1_15148</name>
</gene>
<dbReference type="GO" id="GO:0046872">
    <property type="term" value="F:metal ion binding"/>
    <property type="evidence" value="ECO:0007669"/>
    <property type="project" value="UniProtKB-KW"/>
</dbReference>
<evidence type="ECO:0000256" key="3">
    <source>
        <dbReference type="ARBA" id="ARBA00022723"/>
    </source>
</evidence>
<evidence type="ECO:0000256" key="6">
    <source>
        <dbReference type="ARBA" id="ARBA00022833"/>
    </source>
</evidence>
<dbReference type="PANTHER" id="PTHR42752:SF1">
    <property type="entry name" value="IMIDAZOLONEPROPIONASE-RELATED"/>
    <property type="match status" value="1"/>
</dbReference>
<keyword evidence="5" id="KW-0369">Histidine metabolism</keyword>
<comment type="caution">
    <text evidence="8">The sequence shown here is derived from an EMBL/GenBank/DDBJ whole genome shotgun (WGS) entry which is preliminary data.</text>
</comment>
<dbReference type="Gene3D" id="3.20.20.140">
    <property type="entry name" value="Metal-dependent hydrolases"/>
    <property type="match status" value="1"/>
</dbReference>
<dbReference type="SUPFAM" id="SSF51556">
    <property type="entry name" value="Metallo-dependent hydrolases"/>
    <property type="match status" value="1"/>
</dbReference>
<evidence type="ECO:0000313" key="8">
    <source>
        <dbReference type="EMBL" id="GAF71021.1"/>
    </source>
</evidence>
<dbReference type="InterPro" id="IPR032466">
    <property type="entry name" value="Metal_Hydrolase"/>
</dbReference>
<evidence type="ECO:0000256" key="5">
    <source>
        <dbReference type="ARBA" id="ARBA00022808"/>
    </source>
</evidence>
<accession>X0S753</accession>
<proteinExistence type="predicted"/>
<keyword evidence="6" id="KW-0862">Zinc</keyword>
<keyword evidence="7" id="KW-0408">Iron</keyword>
<dbReference type="PANTHER" id="PTHR42752">
    <property type="entry name" value="IMIDAZOLONEPROPIONASE"/>
    <property type="match status" value="1"/>
</dbReference>
<feature type="non-terminal residue" evidence="8">
    <location>
        <position position="293"/>
    </location>
</feature>
<dbReference type="SUPFAM" id="SSF51338">
    <property type="entry name" value="Composite domain of metallo-dependent hydrolases"/>
    <property type="match status" value="1"/>
</dbReference>
<dbReference type="EC" id="3.5.2.7" evidence="2"/>
<dbReference type="InterPro" id="IPR011059">
    <property type="entry name" value="Metal-dep_hydrolase_composite"/>
</dbReference>
<evidence type="ECO:0000256" key="2">
    <source>
        <dbReference type="ARBA" id="ARBA00012864"/>
    </source>
</evidence>
<reference evidence="8" key="1">
    <citation type="journal article" date="2014" name="Front. Microbiol.">
        <title>High frequency of phylogenetically diverse reductive dehalogenase-homologous genes in deep subseafloor sedimentary metagenomes.</title>
        <authorList>
            <person name="Kawai M."/>
            <person name="Futagami T."/>
            <person name="Toyoda A."/>
            <person name="Takaki Y."/>
            <person name="Nishi S."/>
            <person name="Hori S."/>
            <person name="Arai W."/>
            <person name="Tsubouchi T."/>
            <person name="Morono Y."/>
            <person name="Uchiyama I."/>
            <person name="Ito T."/>
            <person name="Fujiyama A."/>
            <person name="Inagaki F."/>
            <person name="Takami H."/>
        </authorList>
    </citation>
    <scope>NUCLEOTIDE SEQUENCE</scope>
    <source>
        <strain evidence="8">Expedition CK06-06</strain>
    </source>
</reference>
<evidence type="ECO:0000256" key="1">
    <source>
        <dbReference type="ARBA" id="ARBA00005023"/>
    </source>
</evidence>
<organism evidence="8">
    <name type="scientific">marine sediment metagenome</name>
    <dbReference type="NCBI Taxonomy" id="412755"/>
    <lineage>
        <taxon>unclassified sequences</taxon>
        <taxon>metagenomes</taxon>
        <taxon>ecological metagenomes</taxon>
    </lineage>
</organism>
<keyword evidence="4" id="KW-0378">Hydrolase</keyword>